<name>A0A8J5X1I0_ZIZPA</name>
<dbReference type="OrthoDB" id="5835829at2759"/>
<dbReference type="EMBL" id="JAAALK010000079">
    <property type="protein sequence ID" value="KAG8099902.1"/>
    <property type="molecule type" value="Genomic_DNA"/>
</dbReference>
<proteinExistence type="predicted"/>
<accession>A0A8J5X1I0</accession>
<evidence type="ECO:0000256" key="1">
    <source>
        <dbReference type="SAM" id="MobiDB-lite"/>
    </source>
</evidence>
<protein>
    <submittedName>
        <fullName evidence="2">Uncharacterized protein</fullName>
    </submittedName>
</protein>
<sequence length="113" mass="12430">MGRFDAAKAREVANGLERSGHRFLWALRGPPTAASPHPTEREPIRAPPRVVPGEDEGERPRVAHVGPTKADPLPRRHVAAGGFMTRDVNGDSFFDFPRGILLLRVGDVRDFLS</sequence>
<feature type="region of interest" description="Disordered" evidence="1">
    <location>
        <begin position="28"/>
        <end position="76"/>
    </location>
</feature>
<gene>
    <name evidence="2" type="ORF">GUJ93_ZPchr0013g34210</name>
</gene>
<dbReference type="Proteomes" id="UP000729402">
    <property type="component" value="Unassembled WGS sequence"/>
</dbReference>
<reference evidence="2" key="1">
    <citation type="journal article" date="2021" name="bioRxiv">
        <title>Whole Genome Assembly and Annotation of Northern Wild Rice, Zizania palustris L., Supports a Whole Genome Duplication in the Zizania Genus.</title>
        <authorList>
            <person name="Haas M."/>
            <person name="Kono T."/>
            <person name="Macchietto M."/>
            <person name="Millas R."/>
            <person name="McGilp L."/>
            <person name="Shao M."/>
            <person name="Duquette J."/>
            <person name="Hirsch C.N."/>
            <person name="Kimball J."/>
        </authorList>
    </citation>
    <scope>NUCLEOTIDE SEQUENCE</scope>
    <source>
        <tissue evidence="2">Fresh leaf tissue</tissue>
    </source>
</reference>
<reference evidence="2" key="2">
    <citation type="submission" date="2021-02" db="EMBL/GenBank/DDBJ databases">
        <authorList>
            <person name="Kimball J.A."/>
            <person name="Haas M.W."/>
            <person name="Macchietto M."/>
            <person name="Kono T."/>
            <person name="Duquette J."/>
            <person name="Shao M."/>
        </authorList>
    </citation>
    <scope>NUCLEOTIDE SEQUENCE</scope>
    <source>
        <tissue evidence="2">Fresh leaf tissue</tissue>
    </source>
</reference>
<evidence type="ECO:0000313" key="2">
    <source>
        <dbReference type="EMBL" id="KAG8099902.1"/>
    </source>
</evidence>
<dbReference type="AlphaFoldDB" id="A0A8J5X1I0"/>
<keyword evidence="3" id="KW-1185">Reference proteome</keyword>
<evidence type="ECO:0000313" key="3">
    <source>
        <dbReference type="Proteomes" id="UP000729402"/>
    </source>
</evidence>
<comment type="caution">
    <text evidence="2">The sequence shown here is derived from an EMBL/GenBank/DDBJ whole genome shotgun (WGS) entry which is preliminary data.</text>
</comment>
<organism evidence="2 3">
    <name type="scientific">Zizania palustris</name>
    <name type="common">Northern wild rice</name>
    <dbReference type="NCBI Taxonomy" id="103762"/>
    <lineage>
        <taxon>Eukaryota</taxon>
        <taxon>Viridiplantae</taxon>
        <taxon>Streptophyta</taxon>
        <taxon>Embryophyta</taxon>
        <taxon>Tracheophyta</taxon>
        <taxon>Spermatophyta</taxon>
        <taxon>Magnoliopsida</taxon>
        <taxon>Liliopsida</taxon>
        <taxon>Poales</taxon>
        <taxon>Poaceae</taxon>
        <taxon>BOP clade</taxon>
        <taxon>Oryzoideae</taxon>
        <taxon>Oryzeae</taxon>
        <taxon>Zizaniinae</taxon>
        <taxon>Zizania</taxon>
    </lineage>
</organism>